<dbReference type="PRINTS" id="PR00503">
    <property type="entry name" value="BROMODOMAIN"/>
</dbReference>
<dbReference type="Gene3D" id="1.10.150.50">
    <property type="entry name" value="Transcription Factor, Ets-1"/>
    <property type="match status" value="1"/>
</dbReference>
<dbReference type="SMART" id="SM00297">
    <property type="entry name" value="BROMO"/>
    <property type="match status" value="1"/>
</dbReference>
<evidence type="ECO:0000256" key="1">
    <source>
        <dbReference type="ARBA" id="ARBA00023117"/>
    </source>
</evidence>
<feature type="region of interest" description="Disordered" evidence="3">
    <location>
        <begin position="263"/>
        <end position="330"/>
    </location>
</feature>
<dbReference type="Gene3D" id="2.30.30.140">
    <property type="match status" value="1"/>
</dbReference>
<feature type="compositionally biased region" description="Polar residues" evidence="3">
    <location>
        <begin position="303"/>
        <end position="313"/>
    </location>
</feature>
<evidence type="ECO:0000259" key="5">
    <source>
        <dbReference type="PROSITE" id="PS50014"/>
    </source>
</evidence>
<feature type="transmembrane region" description="Helical" evidence="4">
    <location>
        <begin position="103"/>
        <end position="121"/>
    </location>
</feature>
<protein>
    <recommendedName>
        <fullName evidence="10">Bromo domain-containing protein</fullName>
    </recommendedName>
</protein>
<evidence type="ECO:0000256" key="3">
    <source>
        <dbReference type="SAM" id="MobiDB-lite"/>
    </source>
</evidence>
<feature type="compositionally biased region" description="Gly residues" evidence="3">
    <location>
        <begin position="620"/>
        <end position="629"/>
    </location>
</feature>
<keyword evidence="4" id="KW-0472">Membrane</keyword>
<dbReference type="STRING" id="905079.L1IP09"/>
<feature type="region of interest" description="Disordered" evidence="3">
    <location>
        <begin position="611"/>
        <end position="661"/>
    </location>
</feature>
<feature type="compositionally biased region" description="Low complexity" evidence="3">
    <location>
        <begin position="630"/>
        <end position="646"/>
    </location>
</feature>
<feature type="compositionally biased region" description="Basic and acidic residues" evidence="3">
    <location>
        <begin position="647"/>
        <end position="661"/>
    </location>
</feature>
<dbReference type="CDD" id="cd20404">
    <property type="entry name" value="Tudor_Agenet_AtEML-like"/>
    <property type="match status" value="1"/>
</dbReference>
<feature type="region of interest" description="Disordered" evidence="3">
    <location>
        <begin position="359"/>
        <end position="409"/>
    </location>
</feature>
<dbReference type="SMART" id="SM00454">
    <property type="entry name" value="SAM"/>
    <property type="match status" value="1"/>
</dbReference>
<dbReference type="InterPro" id="IPR001660">
    <property type="entry name" value="SAM"/>
</dbReference>
<reference evidence="7 9" key="1">
    <citation type="journal article" date="2012" name="Nature">
        <title>Algal genomes reveal evolutionary mosaicism and the fate of nucleomorphs.</title>
        <authorList>
            <consortium name="DOE Joint Genome Institute"/>
            <person name="Curtis B.A."/>
            <person name="Tanifuji G."/>
            <person name="Burki F."/>
            <person name="Gruber A."/>
            <person name="Irimia M."/>
            <person name="Maruyama S."/>
            <person name="Arias M.C."/>
            <person name="Ball S.G."/>
            <person name="Gile G.H."/>
            <person name="Hirakawa Y."/>
            <person name="Hopkins J.F."/>
            <person name="Kuo A."/>
            <person name="Rensing S.A."/>
            <person name="Schmutz J."/>
            <person name="Symeonidi A."/>
            <person name="Elias M."/>
            <person name="Eveleigh R.J."/>
            <person name="Herman E.K."/>
            <person name="Klute M.J."/>
            <person name="Nakayama T."/>
            <person name="Obornik M."/>
            <person name="Reyes-Prieto A."/>
            <person name="Armbrust E.V."/>
            <person name="Aves S.J."/>
            <person name="Beiko R.G."/>
            <person name="Coutinho P."/>
            <person name="Dacks J.B."/>
            <person name="Durnford D.G."/>
            <person name="Fast N.M."/>
            <person name="Green B.R."/>
            <person name="Grisdale C.J."/>
            <person name="Hempel F."/>
            <person name="Henrissat B."/>
            <person name="Hoppner M.P."/>
            <person name="Ishida K."/>
            <person name="Kim E."/>
            <person name="Koreny L."/>
            <person name="Kroth P.G."/>
            <person name="Liu Y."/>
            <person name="Malik S.B."/>
            <person name="Maier U.G."/>
            <person name="McRose D."/>
            <person name="Mock T."/>
            <person name="Neilson J.A."/>
            <person name="Onodera N.T."/>
            <person name="Poole A.M."/>
            <person name="Pritham E.J."/>
            <person name="Richards T.A."/>
            <person name="Rocap G."/>
            <person name="Roy S.W."/>
            <person name="Sarai C."/>
            <person name="Schaack S."/>
            <person name="Shirato S."/>
            <person name="Slamovits C.H."/>
            <person name="Spencer D.F."/>
            <person name="Suzuki S."/>
            <person name="Worden A.Z."/>
            <person name="Zauner S."/>
            <person name="Barry K."/>
            <person name="Bell C."/>
            <person name="Bharti A.K."/>
            <person name="Crow J.A."/>
            <person name="Grimwood J."/>
            <person name="Kramer R."/>
            <person name="Lindquist E."/>
            <person name="Lucas S."/>
            <person name="Salamov A."/>
            <person name="McFadden G.I."/>
            <person name="Lane C.E."/>
            <person name="Keeling P.J."/>
            <person name="Gray M.W."/>
            <person name="Grigoriev I.V."/>
            <person name="Archibald J.M."/>
        </authorList>
    </citation>
    <scope>NUCLEOTIDE SEQUENCE</scope>
    <source>
        <strain evidence="7 9">CCMP2712</strain>
    </source>
</reference>
<evidence type="ECO:0000313" key="9">
    <source>
        <dbReference type="Proteomes" id="UP000011087"/>
    </source>
</evidence>
<dbReference type="AlphaFoldDB" id="L1IP09"/>
<dbReference type="Proteomes" id="UP000011087">
    <property type="component" value="Unassembled WGS sequence"/>
</dbReference>
<keyword evidence="4" id="KW-0812">Transmembrane</keyword>
<name>L1IP09_GUITC</name>
<dbReference type="KEGG" id="gtt:GUITHDRAFT_115789"/>
<reference evidence="9" key="2">
    <citation type="submission" date="2012-11" db="EMBL/GenBank/DDBJ databases">
        <authorList>
            <person name="Kuo A."/>
            <person name="Curtis B.A."/>
            <person name="Tanifuji G."/>
            <person name="Burki F."/>
            <person name="Gruber A."/>
            <person name="Irimia M."/>
            <person name="Maruyama S."/>
            <person name="Arias M.C."/>
            <person name="Ball S.G."/>
            <person name="Gile G.H."/>
            <person name="Hirakawa Y."/>
            <person name="Hopkins J.F."/>
            <person name="Rensing S.A."/>
            <person name="Schmutz J."/>
            <person name="Symeonidi A."/>
            <person name="Elias M."/>
            <person name="Eveleigh R.J."/>
            <person name="Herman E.K."/>
            <person name="Klute M.J."/>
            <person name="Nakayama T."/>
            <person name="Obornik M."/>
            <person name="Reyes-Prieto A."/>
            <person name="Armbrust E.V."/>
            <person name="Aves S.J."/>
            <person name="Beiko R.G."/>
            <person name="Coutinho P."/>
            <person name="Dacks J.B."/>
            <person name="Durnford D.G."/>
            <person name="Fast N.M."/>
            <person name="Green B.R."/>
            <person name="Grisdale C."/>
            <person name="Hempe F."/>
            <person name="Henrissat B."/>
            <person name="Hoppner M.P."/>
            <person name="Ishida K.-I."/>
            <person name="Kim E."/>
            <person name="Koreny L."/>
            <person name="Kroth P.G."/>
            <person name="Liu Y."/>
            <person name="Malik S.-B."/>
            <person name="Maier U.G."/>
            <person name="McRose D."/>
            <person name="Mock T."/>
            <person name="Neilson J.A."/>
            <person name="Onodera N.T."/>
            <person name="Poole A.M."/>
            <person name="Pritham E.J."/>
            <person name="Richards T.A."/>
            <person name="Rocap G."/>
            <person name="Roy S.W."/>
            <person name="Sarai C."/>
            <person name="Schaack S."/>
            <person name="Shirato S."/>
            <person name="Slamovits C.H."/>
            <person name="Spencer D.F."/>
            <person name="Suzuki S."/>
            <person name="Worden A.Z."/>
            <person name="Zauner S."/>
            <person name="Barry K."/>
            <person name="Bell C."/>
            <person name="Bharti A.K."/>
            <person name="Crow J.A."/>
            <person name="Grimwood J."/>
            <person name="Kramer R."/>
            <person name="Lindquist E."/>
            <person name="Lucas S."/>
            <person name="Salamov A."/>
            <person name="McFadden G.I."/>
            <person name="Lane C.E."/>
            <person name="Keeling P.J."/>
            <person name="Gray M.W."/>
            <person name="Grigoriev I.V."/>
            <person name="Archibald J.M."/>
        </authorList>
    </citation>
    <scope>NUCLEOTIDE SEQUENCE</scope>
    <source>
        <strain evidence="9">CCMP2712</strain>
    </source>
</reference>
<feature type="compositionally biased region" description="Basic and acidic residues" evidence="3">
    <location>
        <begin position="1"/>
        <end position="21"/>
    </location>
</feature>
<evidence type="ECO:0000313" key="8">
    <source>
        <dbReference type="EnsemblProtists" id="EKX38026"/>
    </source>
</evidence>
<feature type="domain" description="Bromo" evidence="5">
    <location>
        <begin position="61"/>
        <end position="151"/>
    </location>
</feature>
<dbReference type="Gene3D" id="1.20.920.10">
    <property type="entry name" value="Bromodomain-like"/>
    <property type="match status" value="1"/>
</dbReference>
<dbReference type="PaxDb" id="55529-EKX38026"/>
<evidence type="ECO:0000259" key="6">
    <source>
        <dbReference type="PROSITE" id="PS50105"/>
    </source>
</evidence>
<dbReference type="InterPro" id="IPR001487">
    <property type="entry name" value="Bromodomain"/>
</dbReference>
<gene>
    <name evidence="7" type="ORF">GUITHDRAFT_115789</name>
</gene>
<feature type="compositionally biased region" description="Low complexity" evidence="3">
    <location>
        <begin position="266"/>
        <end position="302"/>
    </location>
</feature>
<dbReference type="OrthoDB" id="445896at2759"/>
<dbReference type="PROSITE" id="PS50105">
    <property type="entry name" value="SAM_DOMAIN"/>
    <property type="match status" value="1"/>
</dbReference>
<dbReference type="RefSeq" id="XP_005825006.1">
    <property type="nucleotide sequence ID" value="XM_005824949.1"/>
</dbReference>
<evidence type="ECO:0000256" key="4">
    <source>
        <dbReference type="SAM" id="Phobius"/>
    </source>
</evidence>
<dbReference type="CDD" id="cd04369">
    <property type="entry name" value="Bromodomain"/>
    <property type="match status" value="1"/>
</dbReference>
<feature type="region of interest" description="Disordered" evidence="3">
    <location>
        <begin position="1"/>
        <end position="41"/>
    </location>
</feature>
<dbReference type="PROSITE" id="PS50014">
    <property type="entry name" value="BROMODOMAIN_2"/>
    <property type="match status" value="1"/>
</dbReference>
<proteinExistence type="predicted"/>
<reference evidence="8" key="3">
    <citation type="submission" date="2016-03" db="UniProtKB">
        <authorList>
            <consortium name="EnsemblProtists"/>
        </authorList>
    </citation>
    <scope>IDENTIFICATION</scope>
</reference>
<evidence type="ECO:0008006" key="10">
    <source>
        <dbReference type="Google" id="ProtNLM"/>
    </source>
</evidence>
<dbReference type="InterPro" id="IPR013761">
    <property type="entry name" value="SAM/pointed_sf"/>
</dbReference>
<dbReference type="SUPFAM" id="SSF63748">
    <property type="entry name" value="Tudor/PWWP/MBT"/>
    <property type="match status" value="1"/>
</dbReference>
<evidence type="ECO:0000313" key="7">
    <source>
        <dbReference type="EMBL" id="EKX38026.1"/>
    </source>
</evidence>
<dbReference type="GeneID" id="17294817"/>
<keyword evidence="1 2" id="KW-0103">Bromodomain</keyword>
<feature type="domain" description="SAM" evidence="6">
    <location>
        <begin position="665"/>
        <end position="743"/>
    </location>
</feature>
<dbReference type="HOGENOM" id="CLU_373623_0_0_1"/>
<dbReference type="EnsemblProtists" id="EKX38026">
    <property type="protein sequence ID" value="EKX38026"/>
    <property type="gene ID" value="GUITHDRAFT_115789"/>
</dbReference>
<accession>L1IP09</accession>
<organism evidence="7">
    <name type="scientific">Guillardia theta (strain CCMP2712)</name>
    <name type="common">Cryptophyte</name>
    <dbReference type="NCBI Taxonomy" id="905079"/>
    <lineage>
        <taxon>Eukaryota</taxon>
        <taxon>Cryptophyceae</taxon>
        <taxon>Pyrenomonadales</taxon>
        <taxon>Geminigeraceae</taxon>
        <taxon>Guillardia</taxon>
    </lineage>
</organism>
<dbReference type="EMBL" id="JH993052">
    <property type="protein sequence ID" value="EKX38026.1"/>
    <property type="molecule type" value="Genomic_DNA"/>
</dbReference>
<dbReference type="SUPFAM" id="SSF47370">
    <property type="entry name" value="Bromodomain"/>
    <property type="match status" value="1"/>
</dbReference>
<dbReference type="PANTHER" id="PTHR45926">
    <property type="entry name" value="OSJNBA0053K19.4 PROTEIN"/>
    <property type="match status" value="1"/>
</dbReference>
<dbReference type="eggNOG" id="KOG1474">
    <property type="taxonomic scope" value="Eukaryota"/>
</dbReference>
<dbReference type="Pfam" id="PF00439">
    <property type="entry name" value="Bromodomain"/>
    <property type="match status" value="1"/>
</dbReference>
<dbReference type="InterPro" id="IPR036427">
    <property type="entry name" value="Bromodomain-like_sf"/>
</dbReference>
<dbReference type="SUPFAM" id="SSF47769">
    <property type="entry name" value="SAM/Pointed domain"/>
    <property type="match status" value="1"/>
</dbReference>
<evidence type="ECO:0000256" key="2">
    <source>
        <dbReference type="PROSITE-ProRule" id="PRU00035"/>
    </source>
</evidence>
<sequence length="744" mass="83569">METDEPRVEKATKEERTRQGKESQQTPAQRKLKTKSQYSGKKASELRKALVTCASIVTELMKHDLAGPFSRPVDPEKDEAPTYYAVIETPMDLGTIMQKYKEMLLMLILTMMEIFLLLMMMEYSNAQEMREDVALVWWNCKQYNGEGNFLMQSAKILSQKFDNEFSRSITPPYHVGVEDQETMAVGRRVKVYWHMDFEWYPGRIDFTDNGRFHVNYDDGEKEYITLPSVDVCFLDDEADSGKNNVAMTRSTNSQSAALVVHGNHVNSNNNSNSNSNSSNSNSNNSNSIIATNNHSNSSHNSAGKSKQPSNSLKINHGKAEKSDESCPESITPHPVKCSCEQCFALNKNTIYIPRKLFNGKDTSDHELSSANKHTSSHRKRTAEELSTSSTKKIKKSEAEDGADVTIKGNTEKKGPLRNCIEIVERMMQDPEISCSSQDKKDSKEGTFLKSFQAIVENYRSGKYFTAREVRRDVTEVWRRTLENDGATSESYKVAKRLAEMFDRSYMRQVGKKSVDEGADQSLQIFSSDTRDKKLEHGKQWIGKRVKIYDKSRHVWGNGALLFIVVVRDDDDDDDISTMQIQQVKEGNYGTKYLIEWLPSMDVQVMWAKNPAKKQAQSSPGGEGVEGTAGRGAAAAAARTSSTAGGADRQEEAGRSKEVKKRVDQMSVQDVKQFVCSVGLSEYAESLMEKQIDGDALLQLRSMISSHEAGGMPLYLLIARDELGIDKVGHALKLARHILLLNDRT</sequence>
<keyword evidence="9" id="KW-1185">Reference proteome</keyword>
<keyword evidence="4" id="KW-1133">Transmembrane helix</keyword>